<dbReference type="Gene3D" id="3.90.740.10">
    <property type="entry name" value="Valyl/Leucyl/Isoleucyl-tRNA synthetase, editing domain"/>
    <property type="match status" value="1"/>
</dbReference>
<dbReference type="Pfam" id="PF08264">
    <property type="entry name" value="Anticodon_1"/>
    <property type="match status" value="1"/>
</dbReference>
<dbReference type="GO" id="GO:0006429">
    <property type="term" value="P:leucyl-tRNA aminoacylation"/>
    <property type="evidence" value="ECO:0007669"/>
    <property type="project" value="InterPro"/>
</dbReference>
<dbReference type="FunFam" id="3.40.50.620:FF:000100">
    <property type="entry name" value="probable leucine--tRNA ligase, mitochondrial"/>
    <property type="match status" value="1"/>
</dbReference>
<dbReference type="Gene3D" id="3.40.50.620">
    <property type="entry name" value="HUPs"/>
    <property type="match status" value="2"/>
</dbReference>
<evidence type="ECO:0000256" key="9">
    <source>
        <dbReference type="ARBA" id="ARBA00030520"/>
    </source>
</evidence>
<dbReference type="GO" id="GO:0005524">
    <property type="term" value="F:ATP binding"/>
    <property type="evidence" value="ECO:0007669"/>
    <property type="project" value="UniProtKB-KW"/>
</dbReference>
<evidence type="ECO:0000313" key="16">
    <source>
        <dbReference type="EMBL" id="KAE9980964.1"/>
    </source>
</evidence>
<comment type="caution">
    <text evidence="16">The sequence shown here is derived from an EMBL/GenBank/DDBJ whole genome shotgun (WGS) entry which is preliminary data.</text>
</comment>
<dbReference type="FunFam" id="1.10.730.10:FF:000002">
    <property type="entry name" value="Leucine--tRNA ligase"/>
    <property type="match status" value="1"/>
</dbReference>
<dbReference type="PRINTS" id="PR00985">
    <property type="entry name" value="TRNASYNTHLEU"/>
</dbReference>
<dbReference type="PROSITE" id="PS00178">
    <property type="entry name" value="AA_TRNA_LIGASE_I"/>
    <property type="match status" value="1"/>
</dbReference>
<sequence length="963" mass="109180">MRASSLTNKGWIWLHPRIPSRAASSSTLVDFPSLDRKWQKIWADTKLGKFDRKENDERGHPKYVLPMFPYPSGSLHMGHVRVYTISDVVARFNYMRGSNVIHPMGWDAFGLPAENAAIERGIDPAEWTARNIEQMKGQLQAMNGVWDWEREFRTSDPSYYKHTQRLFLMLHEAGLAYQKEALVNWDPVDKTVLANEQVDANGCSWRSGAKVEKRDLKQWFLAITKYAEVLHTGLDTLEKDDNWPSRVVDMQRNWLGRSEGVDFDLEVVSSDSTSKRPNLGMVNLYTTRLDTLNGAQFVALSLSHPLVQEHAAKNEELQQFIEAAKDLPPNSRAGFKLPHLKVRSLVFPHNGGARPNFSKNSHSSLLPVYAAPYVLDGVGTGAVLGVPAHDTRDWEFWKNHEPKKAPKFVISPEKGFPDWNKPFTEKGIMAHPHDDHPRLRSDDVIKAFAKALRHKGHNVAFNASWRLHDWLISRQRYWGAPIPIIHCPSCGAVPVPQEDLPVELPQLSPNLVHGRTGNPLEKIDDWVNTSCPKCSGPAKRDTDTMDTFMDSAWYYFRFADPKNDEIPFDRRVVKKIMPVDFYVGGVEHAILHLLYARFIAKFLRSRAGKGWWAVKRDTTGEPFKKLVAQGMVHGKTYSDPTTGRFLKPDEIDWSRPKQPKIVATGKIPNISFEKMSKSKYNGVDPATCITKYGADVTRAHMLFAAPESQVLEWEEEHIIGITRWLKRFWRIVHRAANIDLKAAKKAQKQTLSHKATKLLQITKGTRDSVTAKLEAASGLNTVVSDLIKLTNALDIVTFGFENEVTYHMCTEAMVKMVAPLAPAFAEEAWQILNPHGPNNSTIQSIFEHNWPDFDDIDRSASLPSAKTCVLMINGKKKFAAEIPAFDSTMPRLGRWLKKQLLEETEEGREWAGQPVNRVLLSRVKDVFVGKGGAVVNLVLKNDRNVMEILEKVAKKEERNGKRE</sequence>
<feature type="domain" description="Methionyl/Leucyl tRNA synthetase" evidence="14">
    <location>
        <begin position="67"/>
        <end position="200"/>
    </location>
</feature>
<gene>
    <name evidence="16" type="ORF">BLS_008025</name>
</gene>
<name>A0A8H3Z0T0_VENIN</name>
<dbReference type="AlphaFoldDB" id="A0A8H3Z0T0"/>
<proteinExistence type="inferred from homology"/>
<dbReference type="NCBIfam" id="TIGR00396">
    <property type="entry name" value="leuS_bact"/>
    <property type="match status" value="1"/>
</dbReference>
<dbReference type="PANTHER" id="PTHR43740">
    <property type="entry name" value="LEUCYL-TRNA SYNTHETASE"/>
    <property type="match status" value="1"/>
</dbReference>
<evidence type="ECO:0000256" key="11">
    <source>
        <dbReference type="RuleBase" id="RU363035"/>
    </source>
</evidence>
<dbReference type="Pfam" id="PF00133">
    <property type="entry name" value="tRNA-synt_1"/>
    <property type="match status" value="1"/>
</dbReference>
<evidence type="ECO:0000259" key="14">
    <source>
        <dbReference type="Pfam" id="PF09334"/>
    </source>
</evidence>
<feature type="domain" description="Methionyl/Valyl/Leucyl/Isoleucyl-tRNA synthetase anticodon-binding" evidence="13">
    <location>
        <begin position="767"/>
        <end position="882"/>
    </location>
</feature>
<comment type="catalytic activity">
    <reaction evidence="10">
        <text>tRNA(Leu) + L-leucine + ATP = L-leucyl-tRNA(Leu) + AMP + diphosphate</text>
        <dbReference type="Rhea" id="RHEA:11688"/>
        <dbReference type="Rhea" id="RHEA-COMP:9613"/>
        <dbReference type="Rhea" id="RHEA-COMP:9622"/>
        <dbReference type="ChEBI" id="CHEBI:30616"/>
        <dbReference type="ChEBI" id="CHEBI:33019"/>
        <dbReference type="ChEBI" id="CHEBI:57427"/>
        <dbReference type="ChEBI" id="CHEBI:78442"/>
        <dbReference type="ChEBI" id="CHEBI:78494"/>
        <dbReference type="ChEBI" id="CHEBI:456215"/>
        <dbReference type="EC" id="6.1.1.4"/>
    </reaction>
</comment>
<dbReference type="Pfam" id="PF13603">
    <property type="entry name" value="tRNA-synt_1_2"/>
    <property type="match status" value="1"/>
</dbReference>
<keyword evidence="8 11" id="KW-0030">Aminoacyl-tRNA synthetase</keyword>
<feature type="domain" description="Aminoacyl-tRNA synthetase class Ia" evidence="12">
    <location>
        <begin position="467"/>
        <end position="632"/>
    </location>
</feature>
<dbReference type="SUPFAM" id="SSF47323">
    <property type="entry name" value="Anticodon-binding domain of a subclass of class I aminoacyl-tRNA synthetases"/>
    <property type="match status" value="1"/>
</dbReference>
<evidence type="ECO:0000256" key="3">
    <source>
        <dbReference type="ARBA" id="ARBA00013164"/>
    </source>
</evidence>
<dbReference type="InterPro" id="IPR025709">
    <property type="entry name" value="Leu_tRNA-synth_edit"/>
</dbReference>
<dbReference type="InterPro" id="IPR009008">
    <property type="entry name" value="Val/Leu/Ile-tRNA-synth_edit"/>
</dbReference>
<keyword evidence="4 11" id="KW-0436">Ligase</keyword>
<dbReference type="EMBL" id="WNWQ01000066">
    <property type="protein sequence ID" value="KAE9980964.1"/>
    <property type="molecule type" value="Genomic_DNA"/>
</dbReference>
<dbReference type="GO" id="GO:0032543">
    <property type="term" value="P:mitochondrial translation"/>
    <property type="evidence" value="ECO:0007669"/>
    <property type="project" value="TreeGrafter"/>
</dbReference>
<keyword evidence="6 11" id="KW-0067">ATP-binding</keyword>
<evidence type="ECO:0000259" key="12">
    <source>
        <dbReference type="Pfam" id="PF00133"/>
    </source>
</evidence>
<dbReference type="InterPro" id="IPR014729">
    <property type="entry name" value="Rossmann-like_a/b/a_fold"/>
</dbReference>
<dbReference type="Proteomes" id="UP000433883">
    <property type="component" value="Unassembled WGS sequence"/>
</dbReference>
<dbReference type="FunFam" id="3.40.50.620:FF:000003">
    <property type="entry name" value="Leucine--tRNA ligase"/>
    <property type="match status" value="1"/>
</dbReference>
<evidence type="ECO:0000256" key="4">
    <source>
        <dbReference type="ARBA" id="ARBA00022598"/>
    </source>
</evidence>
<feature type="domain" description="Leucyl-tRNA synthetase editing" evidence="15">
    <location>
        <begin position="252"/>
        <end position="433"/>
    </location>
</feature>
<dbReference type="GO" id="GO:0004823">
    <property type="term" value="F:leucine-tRNA ligase activity"/>
    <property type="evidence" value="ECO:0007669"/>
    <property type="project" value="UniProtKB-EC"/>
</dbReference>
<accession>A0A8H3Z0T0</accession>
<evidence type="ECO:0000256" key="6">
    <source>
        <dbReference type="ARBA" id="ARBA00022840"/>
    </source>
</evidence>
<dbReference type="Gene3D" id="1.10.730.10">
    <property type="entry name" value="Isoleucyl-tRNA Synthetase, Domain 1"/>
    <property type="match status" value="1"/>
</dbReference>
<evidence type="ECO:0000259" key="15">
    <source>
        <dbReference type="Pfam" id="PF13603"/>
    </source>
</evidence>
<comment type="subcellular location">
    <subcellularLocation>
        <location evidence="1">Mitochondrion matrix</location>
    </subcellularLocation>
</comment>
<dbReference type="GO" id="GO:0002161">
    <property type="term" value="F:aminoacyl-tRNA deacylase activity"/>
    <property type="evidence" value="ECO:0007669"/>
    <property type="project" value="InterPro"/>
</dbReference>
<reference evidence="16 17" key="1">
    <citation type="submission" date="2019-11" db="EMBL/GenBank/DDBJ databases">
        <title>Venturia inaequalis Genome Resource.</title>
        <authorList>
            <person name="Lichtner F.J."/>
        </authorList>
    </citation>
    <scope>NUCLEOTIDE SEQUENCE [LARGE SCALE GENOMIC DNA]</scope>
    <source>
        <strain evidence="16">Bline_iso_100314</strain>
    </source>
</reference>
<dbReference type="EC" id="6.1.1.4" evidence="3"/>
<dbReference type="InterPro" id="IPR002300">
    <property type="entry name" value="aa-tRNA-synth_Ia"/>
</dbReference>
<dbReference type="PANTHER" id="PTHR43740:SF2">
    <property type="entry name" value="LEUCINE--TRNA LIGASE, MITOCHONDRIAL"/>
    <property type="match status" value="1"/>
</dbReference>
<dbReference type="InterPro" id="IPR001412">
    <property type="entry name" value="aa-tRNA-synth_I_CS"/>
</dbReference>
<evidence type="ECO:0000256" key="2">
    <source>
        <dbReference type="ARBA" id="ARBA00005594"/>
    </source>
</evidence>
<dbReference type="SUPFAM" id="SSF52374">
    <property type="entry name" value="Nucleotidylyl transferase"/>
    <property type="match status" value="1"/>
</dbReference>
<dbReference type="SUPFAM" id="SSF50677">
    <property type="entry name" value="ValRS/IleRS/LeuRS editing domain"/>
    <property type="match status" value="1"/>
</dbReference>
<dbReference type="InterPro" id="IPR009080">
    <property type="entry name" value="tRNAsynth_Ia_anticodon-bd"/>
</dbReference>
<evidence type="ECO:0000259" key="13">
    <source>
        <dbReference type="Pfam" id="PF08264"/>
    </source>
</evidence>
<evidence type="ECO:0000256" key="5">
    <source>
        <dbReference type="ARBA" id="ARBA00022741"/>
    </source>
</evidence>
<dbReference type="InterPro" id="IPR013155">
    <property type="entry name" value="M/V/L/I-tRNA-synth_anticd-bd"/>
</dbReference>
<evidence type="ECO:0000313" key="17">
    <source>
        <dbReference type="Proteomes" id="UP000433883"/>
    </source>
</evidence>
<evidence type="ECO:0000256" key="1">
    <source>
        <dbReference type="ARBA" id="ARBA00004305"/>
    </source>
</evidence>
<dbReference type="Pfam" id="PF09334">
    <property type="entry name" value="tRNA-synt_1g"/>
    <property type="match status" value="1"/>
</dbReference>
<keyword evidence="5 11" id="KW-0547">Nucleotide-binding</keyword>
<evidence type="ECO:0000256" key="10">
    <source>
        <dbReference type="ARBA" id="ARBA00047469"/>
    </source>
</evidence>
<dbReference type="GO" id="GO:0005759">
    <property type="term" value="C:mitochondrial matrix"/>
    <property type="evidence" value="ECO:0007669"/>
    <property type="project" value="UniProtKB-SubCell"/>
</dbReference>
<keyword evidence="7 11" id="KW-0648">Protein biosynthesis</keyword>
<protein>
    <recommendedName>
        <fullName evidence="3">leucine--tRNA ligase</fullName>
        <ecNumber evidence="3">6.1.1.4</ecNumber>
    </recommendedName>
    <alternativeName>
        <fullName evidence="9">Leucyl-tRNA synthetase</fullName>
    </alternativeName>
</protein>
<evidence type="ECO:0000256" key="8">
    <source>
        <dbReference type="ARBA" id="ARBA00023146"/>
    </source>
</evidence>
<dbReference type="InterPro" id="IPR002302">
    <property type="entry name" value="Leu-tRNA-ligase"/>
</dbReference>
<dbReference type="OrthoDB" id="15954at2759"/>
<dbReference type="InterPro" id="IPR015413">
    <property type="entry name" value="Methionyl/Leucyl_tRNA_Synth"/>
</dbReference>
<dbReference type="CDD" id="cd00812">
    <property type="entry name" value="LeuRS_core"/>
    <property type="match status" value="1"/>
</dbReference>
<comment type="similarity">
    <text evidence="2 11">Belongs to the class-I aminoacyl-tRNA synthetase family.</text>
</comment>
<evidence type="ECO:0000256" key="7">
    <source>
        <dbReference type="ARBA" id="ARBA00022917"/>
    </source>
</evidence>
<organism evidence="16 17">
    <name type="scientific">Venturia inaequalis</name>
    <name type="common">Apple scab fungus</name>
    <dbReference type="NCBI Taxonomy" id="5025"/>
    <lineage>
        <taxon>Eukaryota</taxon>
        <taxon>Fungi</taxon>
        <taxon>Dikarya</taxon>
        <taxon>Ascomycota</taxon>
        <taxon>Pezizomycotina</taxon>
        <taxon>Dothideomycetes</taxon>
        <taxon>Pleosporomycetidae</taxon>
        <taxon>Venturiales</taxon>
        <taxon>Venturiaceae</taxon>
        <taxon>Venturia</taxon>
    </lineage>
</organism>